<dbReference type="InterPro" id="IPR001608">
    <property type="entry name" value="Ala_racemase_N"/>
</dbReference>
<dbReference type="VEuPathDB" id="ToxoDB:CSUI_008340"/>
<dbReference type="InterPro" id="IPR011078">
    <property type="entry name" value="PyrdxlP_homeostasis"/>
</dbReference>
<dbReference type="SUPFAM" id="SSF51419">
    <property type="entry name" value="PLP-binding barrel"/>
    <property type="match status" value="2"/>
</dbReference>
<feature type="domain" description="Alanine racemase N-terminal" evidence="4">
    <location>
        <begin position="185"/>
        <end position="305"/>
    </location>
</feature>
<dbReference type="AlphaFoldDB" id="A0A2C6JP50"/>
<reference evidence="5 6" key="1">
    <citation type="journal article" date="2017" name="Int. J. Parasitol.">
        <title>The genome of the protozoan parasite Cystoisospora suis and a reverse vaccinology approach to identify vaccine candidates.</title>
        <authorList>
            <person name="Palmieri N."/>
            <person name="Shrestha A."/>
            <person name="Ruttkowski B."/>
            <person name="Beck T."/>
            <person name="Vogl C."/>
            <person name="Tomley F."/>
            <person name="Blake D.P."/>
            <person name="Joachim A."/>
        </authorList>
    </citation>
    <scope>NUCLEOTIDE SEQUENCE [LARGE SCALE GENOMIC DNA]</scope>
    <source>
        <strain evidence="5 6">Wien I</strain>
    </source>
</reference>
<sequence>MTSLRVFRSRFHAPFLREVRYPLQSRHVSTADACAHQAGSKREVRQPGTPAASVSRLRLLKKNMPFSTPSLVGERAEGRPVNLSSPVIAMEAPLLDARAIQTNLERIRKELTELSAACSSSSPRRINYARHLTTEDGEEQPDRQGDASADAAGVQARGSKAAKSERGSADVGKPECMGRTTFNRPPVRLVAVSKRQPASAIAAAAAAGQRHFGENYVQELIAKSQELQSLKLNWHMIGHLQSNKVKPLLKACPSLYMVETVDSAKLAKSLDDAVAAVLPERNHKPLHVLVQVNTSGEESKSGLRLEIDGREKVPVVPSSVEETAIARADHASASPKSVSSGSHSASMCSGMSMLWKGQFQISPVLQLVLSLRCFLQAEITRRCGAEDVVDLVNFIIRDCPNLRFTGLMTVGPPEPERASGAFAELAKLRQRLLSLERVRAVFDRANGPPETNEDSCGGEDRTNVFELSMGMSGDLKEAVACGSTEVRIGTAIFGARPPIQKR</sequence>
<dbReference type="RefSeq" id="XP_067919545.1">
    <property type="nucleotide sequence ID" value="XM_068068474.1"/>
</dbReference>
<evidence type="ECO:0000313" key="6">
    <source>
        <dbReference type="Proteomes" id="UP000221165"/>
    </source>
</evidence>
<evidence type="ECO:0000313" key="5">
    <source>
        <dbReference type="EMBL" id="PHJ17831.1"/>
    </source>
</evidence>
<dbReference type="PANTHER" id="PTHR10146:SF14">
    <property type="entry name" value="PYRIDOXAL PHOSPHATE HOMEOSTASIS PROTEIN"/>
    <property type="match status" value="1"/>
</dbReference>
<dbReference type="PANTHER" id="PTHR10146">
    <property type="entry name" value="PROLINE SYNTHETASE CO-TRANSCRIBED BACTERIAL HOMOLOG PROTEIN"/>
    <property type="match status" value="1"/>
</dbReference>
<evidence type="ECO:0000256" key="3">
    <source>
        <dbReference type="SAM" id="MobiDB-lite"/>
    </source>
</evidence>
<evidence type="ECO:0000256" key="2">
    <source>
        <dbReference type="HAMAP-Rule" id="MF_03225"/>
    </source>
</evidence>
<dbReference type="PROSITE" id="PS01211">
    <property type="entry name" value="UPF0001"/>
    <property type="match status" value="1"/>
</dbReference>
<feature type="modified residue" description="N6-(pyridoxal phosphate)lysine" evidence="2">
    <location>
        <position position="194"/>
    </location>
</feature>
<comment type="similarity">
    <text evidence="2">Belongs to the pyridoxal phosphate-binding protein YggS/PROSC family.</text>
</comment>
<accession>A0A2C6JP50</accession>
<dbReference type="NCBIfam" id="TIGR00044">
    <property type="entry name" value="YggS family pyridoxal phosphate-dependent enzyme"/>
    <property type="match status" value="1"/>
</dbReference>
<keyword evidence="6" id="KW-1185">Reference proteome</keyword>
<feature type="region of interest" description="Disordered" evidence="3">
    <location>
        <begin position="134"/>
        <end position="180"/>
    </location>
</feature>
<dbReference type="HAMAP" id="MF_02087">
    <property type="entry name" value="PLP_homeostasis"/>
    <property type="match status" value="1"/>
</dbReference>
<dbReference type="InterPro" id="IPR029066">
    <property type="entry name" value="PLP-binding_barrel"/>
</dbReference>
<evidence type="ECO:0000256" key="1">
    <source>
        <dbReference type="ARBA" id="ARBA00022898"/>
    </source>
</evidence>
<dbReference type="Pfam" id="PF01168">
    <property type="entry name" value="Ala_racemase_N"/>
    <property type="match status" value="1"/>
</dbReference>
<dbReference type="Proteomes" id="UP000221165">
    <property type="component" value="Unassembled WGS sequence"/>
</dbReference>
<proteinExistence type="inferred from homology"/>
<gene>
    <name evidence="5" type="ORF">CSUI_008340</name>
</gene>
<dbReference type="GO" id="GO:0030170">
    <property type="term" value="F:pyridoxal phosphate binding"/>
    <property type="evidence" value="ECO:0007669"/>
    <property type="project" value="UniProtKB-UniRule"/>
</dbReference>
<protein>
    <recommendedName>
        <fullName evidence="2">Pyridoxal phosphate homeostasis protein</fullName>
        <shortName evidence="2">PLP homeostasis protein</shortName>
    </recommendedName>
</protein>
<dbReference type="GeneID" id="94431685"/>
<comment type="function">
    <text evidence="2">Pyridoxal 5'-phosphate (PLP)-binding protein, which may be involved in intracellular homeostatic regulation of pyridoxal 5'-phosphate (PLP), the active form of vitamin B6.</text>
</comment>
<dbReference type="EMBL" id="MIGC01004639">
    <property type="protein sequence ID" value="PHJ17831.1"/>
    <property type="molecule type" value="Genomic_DNA"/>
</dbReference>
<evidence type="ECO:0000259" key="4">
    <source>
        <dbReference type="Pfam" id="PF01168"/>
    </source>
</evidence>
<name>A0A2C6JP50_9APIC</name>
<organism evidence="5 6">
    <name type="scientific">Cystoisospora suis</name>
    <dbReference type="NCBI Taxonomy" id="483139"/>
    <lineage>
        <taxon>Eukaryota</taxon>
        <taxon>Sar</taxon>
        <taxon>Alveolata</taxon>
        <taxon>Apicomplexa</taxon>
        <taxon>Conoidasida</taxon>
        <taxon>Coccidia</taxon>
        <taxon>Eucoccidiorida</taxon>
        <taxon>Eimeriorina</taxon>
        <taxon>Sarcocystidae</taxon>
        <taxon>Cystoisospora</taxon>
    </lineage>
</organism>
<dbReference type="OrthoDB" id="10264196at2759"/>
<keyword evidence="1 2" id="KW-0663">Pyridoxal phosphate</keyword>
<comment type="caution">
    <text evidence="5">The sequence shown here is derived from an EMBL/GenBank/DDBJ whole genome shotgun (WGS) entry which is preliminary data.</text>
</comment>
<dbReference type="Gene3D" id="3.20.20.10">
    <property type="entry name" value="Alanine racemase"/>
    <property type="match status" value="2"/>
</dbReference>